<dbReference type="OrthoDB" id="518124at2"/>
<dbReference type="EMBL" id="AP014633">
    <property type="protein sequence ID" value="BAP58071.1"/>
    <property type="molecule type" value="Genomic_DNA"/>
</dbReference>
<dbReference type="Proteomes" id="UP000031623">
    <property type="component" value="Chromosome"/>
</dbReference>
<sequence length="201" mass="23282">MAFSDYKHIYQVQTDYQIEYQEDNFLIIAEYNPSNQIIAELEFNQKNIDIFSSEAARCETIIFPILREVYQNYAEKTALWIQKSIAYDEKLNGTPDYMISKRSPLGKTMLELPLFIIVEAKKNDFEQGWGQCLAELVAVKNMNGRDKQSIYGIVTDGKLWEFGKLVDKIFSKNSDSFILNELSKLLGALKFIFDEVTKEIV</sequence>
<evidence type="ECO:0008006" key="3">
    <source>
        <dbReference type="Google" id="ProtNLM"/>
    </source>
</evidence>
<dbReference type="STRING" id="40754.THII_3774"/>
<keyword evidence="2" id="KW-1185">Reference proteome</keyword>
<organism evidence="1 2">
    <name type="scientific">Thioploca ingrica</name>
    <dbReference type="NCBI Taxonomy" id="40754"/>
    <lineage>
        <taxon>Bacteria</taxon>
        <taxon>Pseudomonadati</taxon>
        <taxon>Pseudomonadota</taxon>
        <taxon>Gammaproteobacteria</taxon>
        <taxon>Thiotrichales</taxon>
        <taxon>Thiotrichaceae</taxon>
        <taxon>Thioploca</taxon>
    </lineage>
</organism>
<proteinExistence type="predicted"/>
<dbReference type="HOGENOM" id="CLU_084165_0_0_6"/>
<protein>
    <recommendedName>
        <fullName evidence="3">Type I restriction enzyme R protein N-terminal domain-containing protein</fullName>
    </recommendedName>
</protein>
<dbReference type="AlphaFoldDB" id="A0A090BW66"/>
<name>A0A090BW66_9GAMM</name>
<reference evidence="1 2" key="1">
    <citation type="journal article" date="2014" name="ISME J.">
        <title>Ecophysiology of Thioploca ingrica as revealed by the complete genome sequence supplemented with proteomic evidence.</title>
        <authorList>
            <person name="Kojima H."/>
            <person name="Ogura Y."/>
            <person name="Yamamoto N."/>
            <person name="Togashi T."/>
            <person name="Mori H."/>
            <person name="Watanabe T."/>
            <person name="Nemoto F."/>
            <person name="Kurokawa K."/>
            <person name="Hayashi T."/>
            <person name="Fukui M."/>
        </authorList>
    </citation>
    <scope>NUCLEOTIDE SEQUENCE [LARGE SCALE GENOMIC DNA]</scope>
</reference>
<accession>A0A090BW66</accession>
<gene>
    <name evidence="1" type="ORF">THII_3774</name>
</gene>
<evidence type="ECO:0000313" key="2">
    <source>
        <dbReference type="Proteomes" id="UP000031623"/>
    </source>
</evidence>
<dbReference type="KEGG" id="tig:THII_3774"/>
<evidence type="ECO:0000313" key="1">
    <source>
        <dbReference type="EMBL" id="BAP58071.1"/>
    </source>
</evidence>